<name>A0A0C4WM39_9GAMM</name>
<dbReference type="InterPro" id="IPR010718">
    <property type="entry name" value="DUF1294"/>
</dbReference>
<keyword evidence="1" id="KW-0597">Phosphoprotein</keyword>
<dbReference type="STRING" id="1328314.Achr_19060"/>
<keyword evidence="2" id="KW-0472">Membrane</keyword>
<dbReference type="PANTHER" id="PTHR12962:SF1">
    <property type="entry name" value="COLD SHOCK DOMAIN-CONTAINING PROTEIN CG9705"/>
    <property type="match status" value="1"/>
</dbReference>
<gene>
    <name evidence="4" type="ORF">Achr_19060</name>
</gene>
<dbReference type="InterPro" id="IPR002059">
    <property type="entry name" value="CSP_DNA-bd"/>
</dbReference>
<keyword evidence="2" id="KW-0812">Transmembrane</keyword>
<dbReference type="GO" id="GO:0003730">
    <property type="term" value="F:mRNA 3'-UTR binding"/>
    <property type="evidence" value="ECO:0007669"/>
    <property type="project" value="TreeGrafter"/>
</dbReference>
<dbReference type="KEGG" id="acx:Achr_19060"/>
<dbReference type="InterPro" id="IPR052069">
    <property type="entry name" value="Ca-reg_mRNA-binding_domain"/>
</dbReference>
<feature type="transmembrane region" description="Helical" evidence="2">
    <location>
        <begin position="89"/>
        <end position="110"/>
    </location>
</feature>
<dbReference type="CDD" id="cd04458">
    <property type="entry name" value="CSP_CDS"/>
    <property type="match status" value="1"/>
</dbReference>
<dbReference type="PROSITE" id="PS51857">
    <property type="entry name" value="CSD_2"/>
    <property type="match status" value="1"/>
</dbReference>
<evidence type="ECO:0000259" key="3">
    <source>
        <dbReference type="PROSITE" id="PS51857"/>
    </source>
</evidence>
<dbReference type="EMBL" id="CP010415">
    <property type="protein sequence ID" value="AJE21361.1"/>
    <property type="molecule type" value="Genomic_DNA"/>
</dbReference>
<keyword evidence="2" id="KW-1133">Transmembrane helix</keyword>
<dbReference type="Pfam" id="PF06961">
    <property type="entry name" value="DUF1294"/>
    <property type="match status" value="1"/>
</dbReference>
<dbReference type="GO" id="GO:0003677">
    <property type="term" value="F:DNA binding"/>
    <property type="evidence" value="ECO:0007669"/>
    <property type="project" value="UniProtKB-KW"/>
</dbReference>
<dbReference type="Proteomes" id="UP000068210">
    <property type="component" value="Chromosome"/>
</dbReference>
<dbReference type="Gene3D" id="2.40.50.140">
    <property type="entry name" value="Nucleic acid-binding proteins"/>
    <property type="match status" value="1"/>
</dbReference>
<dbReference type="SUPFAM" id="SSF50249">
    <property type="entry name" value="Nucleic acid-binding proteins"/>
    <property type="match status" value="1"/>
</dbReference>
<evidence type="ECO:0000256" key="2">
    <source>
        <dbReference type="SAM" id="Phobius"/>
    </source>
</evidence>
<dbReference type="InterPro" id="IPR012340">
    <property type="entry name" value="NA-bd_OB-fold"/>
</dbReference>
<evidence type="ECO:0000256" key="1">
    <source>
        <dbReference type="ARBA" id="ARBA00022553"/>
    </source>
</evidence>
<proteinExistence type="predicted"/>
<dbReference type="PANTHER" id="PTHR12962">
    <property type="entry name" value="CALCIUM-REGULATED HEAT STABLE PROTEIN CRHSP-24-RELATED"/>
    <property type="match status" value="1"/>
</dbReference>
<dbReference type="Pfam" id="PF00313">
    <property type="entry name" value="CSD"/>
    <property type="match status" value="1"/>
</dbReference>
<evidence type="ECO:0000313" key="4">
    <source>
        <dbReference type="EMBL" id="AJE21361.1"/>
    </source>
</evidence>
<dbReference type="HOGENOM" id="CLU_091970_0_0_6"/>
<reference evidence="4 5" key="1">
    <citation type="journal article" date="2015" name="PLoS ONE">
        <title>Azotobacter Genomes: The Genome of Azotobacter chroococcum NCIMB 8003 (ATCC 4412).</title>
        <authorList>
            <person name="Robson R.L."/>
            <person name="Jones R."/>
            <person name="Robson R.M."/>
            <person name="Schwartz A."/>
            <person name="Richardson T.H."/>
        </authorList>
    </citation>
    <scope>NUCLEOTIDE SEQUENCE [LARGE SCALE GENOMIC DNA]</scope>
    <source>
        <strain evidence="4 5">NCIMB 8003</strain>
    </source>
</reference>
<dbReference type="GO" id="GO:0043488">
    <property type="term" value="P:regulation of mRNA stability"/>
    <property type="evidence" value="ECO:0007669"/>
    <property type="project" value="TreeGrafter"/>
</dbReference>
<organism evidence="4 5">
    <name type="scientific">Azotobacter chroococcum NCIMB 8003</name>
    <dbReference type="NCBI Taxonomy" id="1328314"/>
    <lineage>
        <taxon>Bacteria</taxon>
        <taxon>Pseudomonadati</taxon>
        <taxon>Pseudomonadota</taxon>
        <taxon>Gammaproteobacteria</taxon>
        <taxon>Pseudomonadales</taxon>
        <taxon>Pseudomonadaceae</taxon>
        <taxon>Azotobacter</taxon>
    </lineage>
</organism>
<keyword evidence="4" id="KW-0238">DNA-binding</keyword>
<feature type="transmembrane region" description="Helical" evidence="2">
    <location>
        <begin position="182"/>
        <end position="201"/>
    </location>
</feature>
<feature type="domain" description="CSD" evidence="3">
    <location>
        <begin position="2"/>
        <end position="66"/>
    </location>
</feature>
<dbReference type="RefSeq" id="WP_052263898.1">
    <property type="nucleotide sequence ID" value="NZ_CP010415.1"/>
</dbReference>
<feature type="transmembrane region" description="Helical" evidence="2">
    <location>
        <begin position="116"/>
        <end position="135"/>
    </location>
</feature>
<dbReference type="AlphaFoldDB" id="A0A0C4WM39"/>
<protein>
    <submittedName>
        <fullName evidence="4">Cold-shock DNA-binding domain-containing protein</fullName>
    </submittedName>
</protein>
<keyword evidence="5" id="KW-1185">Reference proteome</keyword>
<dbReference type="SMART" id="SM00357">
    <property type="entry name" value="CSP"/>
    <property type="match status" value="1"/>
</dbReference>
<evidence type="ECO:0000313" key="5">
    <source>
        <dbReference type="Proteomes" id="UP000068210"/>
    </source>
</evidence>
<accession>A0A0C4WM39</accession>
<dbReference type="GO" id="GO:0005829">
    <property type="term" value="C:cytosol"/>
    <property type="evidence" value="ECO:0007669"/>
    <property type="project" value="UniProtKB-ARBA"/>
</dbReference>
<dbReference type="InterPro" id="IPR011129">
    <property type="entry name" value="CSD"/>
</dbReference>
<sequence length="215" mass="24438">MERRGVLKSWDDGKGFGFIQPEAGGEQLFVHISAMRGDRRPRAGETVLFVAGRDREGRMRARHMRHAELSLDCPSIRQPPRTRGRVRNLLPKLLAFCGLCALPLGGALQLPHDGPFWALGGYVLFSLVSFLQYWLDKRRAASGRWRIPEASLHAVELLGGWPGALLAQQTFRHKTRKIAYQLGFWGIVLLHQAAWIDYLYFQRLFASAIMQRFLG</sequence>